<accession>A0ABP6ZEU0</accession>
<proteinExistence type="predicted"/>
<gene>
    <name evidence="1" type="ORF">GCM10022419_105620</name>
</gene>
<evidence type="ECO:0000313" key="1">
    <source>
        <dbReference type="EMBL" id="GAA3603931.1"/>
    </source>
</evidence>
<dbReference type="Proteomes" id="UP001500630">
    <property type="component" value="Unassembled WGS sequence"/>
</dbReference>
<reference evidence="2" key="1">
    <citation type="journal article" date="2019" name="Int. J. Syst. Evol. Microbiol.">
        <title>The Global Catalogue of Microorganisms (GCM) 10K type strain sequencing project: providing services to taxonomists for standard genome sequencing and annotation.</title>
        <authorList>
            <consortium name="The Broad Institute Genomics Platform"/>
            <consortium name="The Broad Institute Genome Sequencing Center for Infectious Disease"/>
            <person name="Wu L."/>
            <person name="Ma J."/>
        </authorList>
    </citation>
    <scope>NUCLEOTIDE SEQUENCE [LARGE SCALE GENOMIC DNA]</scope>
    <source>
        <strain evidence="2">JCM 17326</strain>
    </source>
</reference>
<keyword evidence="2" id="KW-1185">Reference proteome</keyword>
<dbReference type="RefSeq" id="WP_345573996.1">
    <property type="nucleotide sequence ID" value="NZ_BAABDQ010000039.1"/>
</dbReference>
<sequence length="63" mass="6983">MEGLLVVGPDGRSTFNRLKKPAQRATWSRLRDQVRWLDQVDALGDTDAWLDGIAPSKIADFAG</sequence>
<dbReference type="EMBL" id="BAABDQ010000039">
    <property type="protein sequence ID" value="GAA3603931.1"/>
    <property type="molecule type" value="Genomic_DNA"/>
</dbReference>
<organism evidence="1 2">
    <name type="scientific">Nonomuraea rosea</name>
    <dbReference type="NCBI Taxonomy" id="638574"/>
    <lineage>
        <taxon>Bacteria</taxon>
        <taxon>Bacillati</taxon>
        <taxon>Actinomycetota</taxon>
        <taxon>Actinomycetes</taxon>
        <taxon>Streptosporangiales</taxon>
        <taxon>Streptosporangiaceae</taxon>
        <taxon>Nonomuraea</taxon>
    </lineage>
</organism>
<comment type="caution">
    <text evidence="1">The sequence shown here is derived from an EMBL/GenBank/DDBJ whole genome shotgun (WGS) entry which is preliminary data.</text>
</comment>
<evidence type="ECO:0000313" key="2">
    <source>
        <dbReference type="Proteomes" id="UP001500630"/>
    </source>
</evidence>
<name>A0ABP6ZEU0_9ACTN</name>
<protein>
    <submittedName>
        <fullName evidence="1">Uncharacterized protein</fullName>
    </submittedName>
</protein>